<organism evidence="4 5">
    <name type="scientific">Leifsonia aquatica</name>
    <name type="common">Corynebacterium aquaticum</name>
    <dbReference type="NCBI Taxonomy" id="144185"/>
    <lineage>
        <taxon>Bacteria</taxon>
        <taxon>Bacillati</taxon>
        <taxon>Actinomycetota</taxon>
        <taxon>Actinomycetes</taxon>
        <taxon>Micrococcales</taxon>
        <taxon>Microbacteriaceae</taxon>
        <taxon>Leifsonia</taxon>
    </lineage>
</organism>
<evidence type="ECO:0000256" key="1">
    <source>
        <dbReference type="SAM" id="MobiDB-lite"/>
    </source>
</evidence>
<feature type="region of interest" description="Disordered" evidence="1">
    <location>
        <begin position="1"/>
        <end position="27"/>
    </location>
</feature>
<gene>
    <name evidence="4" type="ORF">FHX33_000225</name>
</gene>
<keyword evidence="2" id="KW-0472">Membrane</keyword>
<protein>
    <recommendedName>
        <fullName evidence="3">DUF4350 domain-containing protein</fullName>
    </recommendedName>
</protein>
<sequence>MTTTRTPDRPTAASTAPVDATPVSPTLRQSGRRAVPWIVLGAIAVLVALAGVLLTGGQTHSGAPLDPGSAAPTGGKALAQVLRAKGVDVQSATSLEQVRTATAGGGEATVLVFDNDGNLEPAAYRELAQFANTIVIVEPSFRTLGEVAPGARASGEPTGPVDAGCGVAAAQRAERIDPRATDNTAGSTVPGTFRVQDDGAACFADASGAASLVRTTFTGATVYLVGSAPLLMNDGVDREGNAALGLSLLGQHRTLIWYLPGLDDRPVTGPPDIAALTPGWVTPVLLLLVLVFVAAAIWRGRRFGPLVVENLPVVVRAGETREGRARLYQRSSARLRAADALRIGALGRLAALAGLPRTATTTEVADAVSALVGQDRHRVRGLLVDDIPRTDGDLVALSDHLAELERATATAVSPAAAGPTGRMEP</sequence>
<keyword evidence="2" id="KW-1133">Transmembrane helix</keyword>
<dbReference type="InterPro" id="IPR025646">
    <property type="entry name" value="DUF4350"/>
</dbReference>
<dbReference type="AlphaFoldDB" id="A0A7W4UTK4"/>
<proteinExistence type="predicted"/>
<feature type="compositionally biased region" description="Low complexity" evidence="1">
    <location>
        <begin position="1"/>
        <end position="17"/>
    </location>
</feature>
<dbReference type="Proteomes" id="UP000538196">
    <property type="component" value="Unassembled WGS sequence"/>
</dbReference>
<comment type="caution">
    <text evidence="4">The sequence shown here is derived from an EMBL/GenBank/DDBJ whole genome shotgun (WGS) entry which is preliminary data.</text>
</comment>
<evidence type="ECO:0000259" key="3">
    <source>
        <dbReference type="Pfam" id="PF14258"/>
    </source>
</evidence>
<feature type="domain" description="DUF4350" evidence="3">
    <location>
        <begin position="68"/>
        <end position="249"/>
    </location>
</feature>
<reference evidence="4 5" key="1">
    <citation type="submission" date="2020-08" db="EMBL/GenBank/DDBJ databases">
        <title>Sequencing the genomes of 1000 actinobacteria strains.</title>
        <authorList>
            <person name="Klenk H.-P."/>
        </authorList>
    </citation>
    <scope>NUCLEOTIDE SEQUENCE [LARGE SCALE GENOMIC DNA]</scope>
    <source>
        <strain evidence="4 5">DSM 20146</strain>
    </source>
</reference>
<dbReference type="EMBL" id="JACHVP010000001">
    <property type="protein sequence ID" value="MBB2965493.1"/>
    <property type="molecule type" value="Genomic_DNA"/>
</dbReference>
<feature type="transmembrane region" description="Helical" evidence="2">
    <location>
        <begin position="34"/>
        <end position="54"/>
    </location>
</feature>
<evidence type="ECO:0000256" key="2">
    <source>
        <dbReference type="SAM" id="Phobius"/>
    </source>
</evidence>
<feature type="transmembrane region" description="Helical" evidence="2">
    <location>
        <begin position="280"/>
        <end position="298"/>
    </location>
</feature>
<evidence type="ECO:0000313" key="5">
    <source>
        <dbReference type="Proteomes" id="UP000538196"/>
    </source>
</evidence>
<evidence type="ECO:0000313" key="4">
    <source>
        <dbReference type="EMBL" id="MBB2965493.1"/>
    </source>
</evidence>
<dbReference type="RefSeq" id="WP_183428069.1">
    <property type="nucleotide sequence ID" value="NZ_JACHVP010000001.1"/>
</dbReference>
<keyword evidence="2" id="KW-0812">Transmembrane</keyword>
<name>A0A7W4UTK4_LEIAQ</name>
<dbReference type="Pfam" id="PF14258">
    <property type="entry name" value="DUF4350"/>
    <property type="match status" value="1"/>
</dbReference>
<keyword evidence="5" id="KW-1185">Reference proteome</keyword>
<accession>A0A7W4UTK4</accession>